<dbReference type="InterPro" id="IPR000757">
    <property type="entry name" value="Beta-glucanase-like"/>
</dbReference>
<accession>A0ABD0K0R6</accession>
<organism evidence="3 4">
    <name type="scientific">Batillaria attramentaria</name>
    <dbReference type="NCBI Taxonomy" id="370345"/>
    <lineage>
        <taxon>Eukaryota</taxon>
        <taxon>Metazoa</taxon>
        <taxon>Spiralia</taxon>
        <taxon>Lophotrochozoa</taxon>
        <taxon>Mollusca</taxon>
        <taxon>Gastropoda</taxon>
        <taxon>Caenogastropoda</taxon>
        <taxon>Sorbeoconcha</taxon>
        <taxon>Cerithioidea</taxon>
        <taxon>Batillariidae</taxon>
        <taxon>Batillaria</taxon>
    </lineage>
</organism>
<evidence type="ECO:0000313" key="4">
    <source>
        <dbReference type="Proteomes" id="UP001519460"/>
    </source>
</evidence>
<dbReference type="Proteomes" id="UP001519460">
    <property type="component" value="Unassembled WGS sequence"/>
</dbReference>
<evidence type="ECO:0000259" key="2">
    <source>
        <dbReference type="PROSITE" id="PS51762"/>
    </source>
</evidence>
<dbReference type="Pfam" id="PF00722">
    <property type="entry name" value="Glyco_hydro_16"/>
    <property type="match status" value="1"/>
</dbReference>
<dbReference type="SUPFAM" id="SSF49899">
    <property type="entry name" value="Concanavalin A-like lectins/glucanases"/>
    <property type="match status" value="1"/>
</dbReference>
<comment type="similarity">
    <text evidence="1">Belongs to the glycosyl hydrolase 16 family.</text>
</comment>
<feature type="domain" description="GH16" evidence="2">
    <location>
        <begin position="1"/>
        <end position="196"/>
    </location>
</feature>
<dbReference type="InterPro" id="IPR013320">
    <property type="entry name" value="ConA-like_dom_sf"/>
</dbReference>
<evidence type="ECO:0000256" key="1">
    <source>
        <dbReference type="ARBA" id="ARBA00006865"/>
    </source>
</evidence>
<dbReference type="PANTHER" id="PTHR10963">
    <property type="entry name" value="GLYCOSYL HYDROLASE-RELATED"/>
    <property type="match status" value="1"/>
</dbReference>
<comment type="caution">
    <text evidence="3">The sequence shown here is derived from an EMBL/GenBank/DDBJ whole genome shotgun (WGS) entry which is preliminary data.</text>
</comment>
<keyword evidence="4" id="KW-1185">Reference proteome</keyword>
<dbReference type="EMBL" id="JACVVK020000271">
    <property type="protein sequence ID" value="KAK7480921.1"/>
    <property type="molecule type" value="Genomic_DNA"/>
</dbReference>
<protein>
    <recommendedName>
        <fullName evidence="2">GH16 domain-containing protein</fullName>
    </recommendedName>
</protein>
<evidence type="ECO:0000313" key="3">
    <source>
        <dbReference type="EMBL" id="KAK7480921.1"/>
    </source>
</evidence>
<proteinExistence type="inferred from homology"/>
<gene>
    <name evidence="3" type="ORF">BaRGS_00027832</name>
</gene>
<dbReference type="AlphaFoldDB" id="A0ABD0K0R6"/>
<dbReference type="InterPro" id="IPR050546">
    <property type="entry name" value="Glycosyl_Hydrlase_16"/>
</dbReference>
<name>A0ABD0K0R6_9CAEN</name>
<reference evidence="3 4" key="1">
    <citation type="journal article" date="2023" name="Sci. Data">
        <title>Genome assembly of the Korean intertidal mud-creeper Batillaria attramentaria.</title>
        <authorList>
            <person name="Patra A.K."/>
            <person name="Ho P.T."/>
            <person name="Jun S."/>
            <person name="Lee S.J."/>
            <person name="Kim Y."/>
            <person name="Won Y.J."/>
        </authorList>
    </citation>
    <scope>NUCLEOTIDE SEQUENCE [LARGE SCALE GENOMIC DNA]</scope>
    <source>
        <strain evidence="3">Wonlab-2016</strain>
    </source>
</reference>
<dbReference type="Gene3D" id="2.60.120.200">
    <property type="match status" value="1"/>
</dbReference>
<dbReference type="PANTHER" id="PTHR10963:SF55">
    <property type="entry name" value="GLYCOSIDE HYDROLASE FAMILY 16 PROTEIN"/>
    <property type="match status" value="1"/>
</dbReference>
<dbReference type="PROSITE" id="PS51762">
    <property type="entry name" value="GH16_2"/>
    <property type="match status" value="1"/>
</dbReference>
<sequence>MLPVDNAYGGWPRSGEMDLLEAVGNRHYTSRITNRTRGIAVAHSTIHYGESRAQDRRHGEDYTFPHSTFGDGFHKYWLDWTENHIIMGVDDHPILSWNTPPHGYWQEGEFPSNLHNVWSSGTKSAPFDKPFYLILDVAVNGGQFSENYVNQPYPKPWTLHEPDAMQKFWAARHLWKPTWHGEGTAMKIRSVKMQQY</sequence>